<evidence type="ECO:0000313" key="2">
    <source>
        <dbReference type="EMBL" id="MFC6280020.1"/>
    </source>
</evidence>
<dbReference type="EMBL" id="JBHSRS010000004">
    <property type="protein sequence ID" value="MFC6280020.1"/>
    <property type="molecule type" value="Genomic_DNA"/>
</dbReference>
<reference evidence="3" key="1">
    <citation type="journal article" date="2019" name="Int. J. Syst. Evol. Microbiol.">
        <title>The Global Catalogue of Microorganisms (GCM) 10K type strain sequencing project: providing services to taxonomists for standard genome sequencing and annotation.</title>
        <authorList>
            <consortium name="The Broad Institute Genomics Platform"/>
            <consortium name="The Broad Institute Genome Sequencing Center for Infectious Disease"/>
            <person name="Wu L."/>
            <person name="Ma J."/>
        </authorList>
    </citation>
    <scope>NUCLEOTIDE SEQUENCE [LARGE SCALE GENOMIC DNA]</scope>
    <source>
        <strain evidence="3">CCUG 39402</strain>
    </source>
</reference>
<evidence type="ECO:0000259" key="1">
    <source>
        <dbReference type="Pfam" id="PF09722"/>
    </source>
</evidence>
<protein>
    <submittedName>
        <fullName evidence="2">SEC-C metal-binding domain-containing protein</fullName>
    </submittedName>
</protein>
<keyword evidence="3" id="KW-1185">Reference proteome</keyword>
<sequence length="456" mass="50296">MKPSRNDPCPCGSGKKYKQCCLRENDAPAVEESREHDGAVSRAIDWLVTRHRKAMRTAFDGLLDSLLMKEFAGKLGRLDDETLNAVQINLTEWLLAEGEILVKGVHRRVPDYLLGPEGPLLAVGQRDWLQQLAQRPLRLYDVTDVVAGMQMTLCDVLDREAAPVVVRERSGTCALAPGAHIGCRLMRVREHFELSGAVYSFSMLAGQAVVDRLRATAEEFGHLPDLANTLGMTIMSAWLQQFVVPPPMPTLMDAHSGEFMLLVTDHYRVIDWQGLANALAHCPDVQGDLQHGWNRLIECEDGQTRSIATINLGKRQDKIEVFYKTQTDADKGRAWFDALASAAVTFVAREMSDPKGLMAHAGKSPVAGAGMPDLDPQMLAQAFEGAIRRAYANWADEPIPALNNKTPRQAMLTPAGLERVKGLLRSYEAGEAAQASQQGRPQVSYNFLWATIGVTR</sequence>
<dbReference type="InterPro" id="IPR004027">
    <property type="entry name" value="SEC_C_motif"/>
</dbReference>
<gene>
    <name evidence="2" type="ORF">ACFQND_02060</name>
</gene>
<dbReference type="Pfam" id="PF02810">
    <property type="entry name" value="SEC-C"/>
    <property type="match status" value="1"/>
</dbReference>
<comment type="caution">
    <text evidence="2">The sequence shown here is derived from an EMBL/GenBank/DDBJ whole genome shotgun (WGS) entry which is preliminary data.</text>
</comment>
<dbReference type="RefSeq" id="WP_371437986.1">
    <property type="nucleotide sequence ID" value="NZ_JBHSRS010000004.1"/>
</dbReference>
<dbReference type="Gene3D" id="3.10.450.50">
    <property type="match status" value="1"/>
</dbReference>
<dbReference type="InterPro" id="IPR024467">
    <property type="entry name" value="Xre/MbcA/ParS-like_toxin-bd"/>
</dbReference>
<dbReference type="SUPFAM" id="SSF103642">
    <property type="entry name" value="Sec-C motif"/>
    <property type="match status" value="1"/>
</dbReference>
<feature type="domain" description="Antitoxin Xre/MbcA/ParS-like toxin-binding" evidence="1">
    <location>
        <begin position="386"/>
        <end position="430"/>
    </location>
</feature>
<name>A0ABW1TS19_9BURK</name>
<dbReference type="Proteomes" id="UP001596270">
    <property type="component" value="Unassembled WGS sequence"/>
</dbReference>
<evidence type="ECO:0000313" key="3">
    <source>
        <dbReference type="Proteomes" id="UP001596270"/>
    </source>
</evidence>
<organism evidence="2 3">
    <name type="scientific">Polaromonas aquatica</name>
    <dbReference type="NCBI Taxonomy" id="332657"/>
    <lineage>
        <taxon>Bacteria</taxon>
        <taxon>Pseudomonadati</taxon>
        <taxon>Pseudomonadota</taxon>
        <taxon>Betaproteobacteria</taxon>
        <taxon>Burkholderiales</taxon>
        <taxon>Comamonadaceae</taxon>
        <taxon>Polaromonas</taxon>
    </lineage>
</organism>
<dbReference type="Pfam" id="PF09722">
    <property type="entry name" value="Xre_MbcA_ParS_C"/>
    <property type="match status" value="1"/>
</dbReference>
<accession>A0ABW1TS19</accession>
<proteinExistence type="predicted"/>